<proteinExistence type="predicted"/>
<keyword evidence="1" id="KW-0732">Signal</keyword>
<dbReference type="InterPro" id="IPR007541">
    <property type="entry name" value="Uncharacterised_BSP"/>
</dbReference>
<evidence type="ECO:0000313" key="2">
    <source>
        <dbReference type="EMBL" id="PWS26903.1"/>
    </source>
</evidence>
<reference evidence="2 3" key="1">
    <citation type="submission" date="2018-05" db="EMBL/GenBank/DDBJ databases">
        <title>Pedobacter paludis sp. nov., isolated from wetland soil.</title>
        <authorList>
            <person name="Zhang Y."/>
            <person name="Wang G."/>
        </authorList>
    </citation>
    <scope>NUCLEOTIDE SEQUENCE [LARGE SCALE GENOMIC DNA]</scope>
    <source>
        <strain evidence="2 3">KCTC22721</strain>
    </source>
</reference>
<feature type="signal peptide" evidence="1">
    <location>
        <begin position="1"/>
        <end position="21"/>
    </location>
</feature>
<protein>
    <submittedName>
        <fullName evidence="2">Secretory protein</fullName>
    </submittedName>
</protein>
<sequence length="223" mass="25639">MKKYKLMLSLFCLLLFCKVQAQKEQVITRGDYTLVFLDNSNLIAEELGQKLINTFFEVYPKMVADYNPSAKKRVTLSIDINYPRVAISGNGKILIGAVWMQKHPEDTDLVTHELVHIVQDFKALGPEWLIEGLADCGRFEYGLNNAAAAWSLPSVHPLQSYKIGYRVAARFLLWLNKYQESTTIFQLNTALKYDTYSEQTWKEITGKSLDELWALYLKNNDID</sequence>
<dbReference type="Proteomes" id="UP000245379">
    <property type="component" value="Unassembled WGS sequence"/>
</dbReference>
<dbReference type="AlphaFoldDB" id="A0A317ELX6"/>
<comment type="caution">
    <text evidence="2">The sequence shown here is derived from an EMBL/GenBank/DDBJ whole genome shotgun (WGS) entry which is preliminary data.</text>
</comment>
<dbReference type="RefSeq" id="WP_109926249.1">
    <property type="nucleotide sequence ID" value="NZ_QGNZ01000003.1"/>
</dbReference>
<organism evidence="2 3">
    <name type="scientific">Pedobacter yonginense</name>
    <dbReference type="NCBI Taxonomy" id="651869"/>
    <lineage>
        <taxon>Bacteria</taxon>
        <taxon>Pseudomonadati</taxon>
        <taxon>Bacteroidota</taxon>
        <taxon>Sphingobacteriia</taxon>
        <taxon>Sphingobacteriales</taxon>
        <taxon>Sphingobacteriaceae</taxon>
        <taxon>Pedobacter</taxon>
    </lineage>
</organism>
<name>A0A317ELX6_9SPHI</name>
<accession>A0A317ELX6</accession>
<dbReference type="Pfam" id="PF04450">
    <property type="entry name" value="BSP"/>
    <property type="match status" value="1"/>
</dbReference>
<evidence type="ECO:0000256" key="1">
    <source>
        <dbReference type="SAM" id="SignalP"/>
    </source>
</evidence>
<gene>
    <name evidence="2" type="ORF">DHW03_12820</name>
</gene>
<dbReference type="OrthoDB" id="211588at2"/>
<keyword evidence="3" id="KW-1185">Reference proteome</keyword>
<dbReference type="EMBL" id="QGNZ01000003">
    <property type="protein sequence ID" value="PWS26903.1"/>
    <property type="molecule type" value="Genomic_DNA"/>
</dbReference>
<evidence type="ECO:0000313" key="3">
    <source>
        <dbReference type="Proteomes" id="UP000245379"/>
    </source>
</evidence>
<feature type="chain" id="PRO_5016310789" evidence="1">
    <location>
        <begin position="22"/>
        <end position="223"/>
    </location>
</feature>
<dbReference type="PANTHER" id="PTHR33321">
    <property type="match status" value="1"/>
</dbReference>
<dbReference type="PANTHER" id="PTHR33321:SF12">
    <property type="entry name" value="PLANT BASIC SECRETORY PROTEIN (BSP) FAMILY PROTEIN"/>
    <property type="match status" value="1"/>
</dbReference>